<keyword evidence="4" id="KW-0408">Iron</keyword>
<dbReference type="GO" id="GO:0009055">
    <property type="term" value="F:electron transfer activity"/>
    <property type="evidence" value="ECO:0007669"/>
    <property type="project" value="TreeGrafter"/>
</dbReference>
<evidence type="ECO:0000256" key="5">
    <source>
        <dbReference type="ARBA" id="ARBA00023002"/>
    </source>
</evidence>
<evidence type="ECO:0000256" key="4">
    <source>
        <dbReference type="ARBA" id="ARBA00022485"/>
    </source>
</evidence>
<reference evidence="7 8" key="1">
    <citation type="submission" date="2018-10" db="EMBL/GenBank/DDBJ databases">
        <title>Comparison of Escherichia coli isolates recovered from retail chicken and from chicken fecal samples by antimicrobial susceptibility test and whole genome sequencing.</title>
        <authorList>
            <person name="Tang B."/>
            <person name="Ma Y."/>
            <person name="He X."/>
            <person name="Cao L."/>
            <person name="Xia X."/>
            <person name="Yang H."/>
        </authorList>
    </citation>
    <scope>NUCLEOTIDE SEQUENCE [LARGE SCALE GENOMIC DNA]</scope>
    <source>
        <strain evidence="7 8">CMJH98b</strain>
    </source>
</reference>
<proteinExistence type="inferred from homology"/>
<keyword evidence="4" id="KW-0004">4Fe-4S</keyword>
<evidence type="ECO:0000256" key="1">
    <source>
        <dbReference type="ARBA" id="ARBA00001966"/>
    </source>
</evidence>
<organism evidence="7 8">
    <name type="scientific">Escherichia coli</name>
    <dbReference type="NCBI Taxonomy" id="562"/>
    <lineage>
        <taxon>Bacteria</taxon>
        <taxon>Pseudomonadati</taxon>
        <taxon>Pseudomonadota</taxon>
        <taxon>Gammaproteobacteria</taxon>
        <taxon>Enterobacterales</taxon>
        <taxon>Enterobacteriaceae</taxon>
        <taxon>Escherichia</taxon>
    </lineage>
</organism>
<dbReference type="GO" id="GO:0009061">
    <property type="term" value="P:anaerobic respiration"/>
    <property type="evidence" value="ECO:0007669"/>
    <property type="project" value="TreeGrafter"/>
</dbReference>
<dbReference type="Gene3D" id="3.40.228.10">
    <property type="entry name" value="Dimethylsulfoxide Reductase, domain 2"/>
    <property type="match status" value="1"/>
</dbReference>
<dbReference type="Pfam" id="PF00384">
    <property type="entry name" value="Molybdopterin"/>
    <property type="match status" value="1"/>
</dbReference>
<dbReference type="AlphaFoldDB" id="A0A3L9HI83"/>
<comment type="similarity">
    <text evidence="3">Belongs to the prokaryotic molybdopterin-containing oxidoreductase family.</text>
</comment>
<evidence type="ECO:0000256" key="2">
    <source>
        <dbReference type="ARBA" id="ARBA00004196"/>
    </source>
</evidence>
<evidence type="ECO:0000313" key="8">
    <source>
        <dbReference type="Proteomes" id="UP000281340"/>
    </source>
</evidence>
<dbReference type="SUPFAM" id="SSF53706">
    <property type="entry name" value="Formate dehydrogenase/DMSO reductase, domains 1-3"/>
    <property type="match status" value="1"/>
</dbReference>
<sequence>MTNHWVDIKNANVVMVMGGNAAEAHPVGFRWAMEAKNNNDATLIVVDPRFTRTASVADIYAPIRSGTDITFLSGVLRYLIENNKINAEYVKHYTNASLLVRDDFAFEDGLFSGYDAEKRQYDKSSWNYQFDENGYAKRDETLTHPRCVWN</sequence>
<dbReference type="InterPro" id="IPR006656">
    <property type="entry name" value="Mopterin_OxRdtase"/>
</dbReference>
<dbReference type="GO" id="GO:0030313">
    <property type="term" value="C:cell envelope"/>
    <property type="evidence" value="ECO:0007669"/>
    <property type="project" value="UniProtKB-SubCell"/>
</dbReference>
<comment type="cofactor">
    <cofactor evidence="1">
        <name>[4Fe-4S] cluster</name>
        <dbReference type="ChEBI" id="CHEBI:49883"/>
    </cofactor>
</comment>
<dbReference type="GO" id="GO:0051539">
    <property type="term" value="F:4 iron, 4 sulfur cluster binding"/>
    <property type="evidence" value="ECO:0007669"/>
    <property type="project" value="UniProtKB-KW"/>
</dbReference>
<keyword evidence="5" id="KW-0560">Oxidoreductase</keyword>
<feature type="non-terminal residue" evidence="7">
    <location>
        <position position="150"/>
    </location>
</feature>
<dbReference type="EMBL" id="RDDM01000900">
    <property type="protein sequence ID" value="RLY49695.1"/>
    <property type="molecule type" value="Genomic_DNA"/>
</dbReference>
<dbReference type="GO" id="GO:0016491">
    <property type="term" value="F:oxidoreductase activity"/>
    <property type="evidence" value="ECO:0007669"/>
    <property type="project" value="UniProtKB-KW"/>
</dbReference>
<protein>
    <submittedName>
        <fullName evidence="7">Formate dehydrogenase</fullName>
    </submittedName>
</protein>
<name>A0A3L9HI83_ECOLX</name>
<evidence type="ECO:0000259" key="6">
    <source>
        <dbReference type="Pfam" id="PF00384"/>
    </source>
</evidence>
<evidence type="ECO:0000256" key="3">
    <source>
        <dbReference type="ARBA" id="ARBA00010312"/>
    </source>
</evidence>
<gene>
    <name evidence="7" type="ORF">EAI46_31110</name>
</gene>
<feature type="domain" description="Molybdopterin oxidoreductase" evidence="6">
    <location>
        <begin position="2"/>
        <end position="87"/>
    </location>
</feature>
<dbReference type="GO" id="GO:0030151">
    <property type="term" value="F:molybdenum ion binding"/>
    <property type="evidence" value="ECO:0007669"/>
    <property type="project" value="TreeGrafter"/>
</dbReference>
<comment type="subcellular location">
    <subcellularLocation>
        <location evidence="2">Cell envelope</location>
    </subcellularLocation>
</comment>
<dbReference type="PANTHER" id="PTHR43598:SF7">
    <property type="entry name" value="FORMATE DEHYDROGENASE, NITRATE-INDUCIBLE, MAJOR SUBUNIT"/>
    <property type="match status" value="1"/>
</dbReference>
<comment type="caution">
    <text evidence="7">The sequence shown here is derived from an EMBL/GenBank/DDBJ whole genome shotgun (WGS) entry which is preliminary data.</text>
</comment>
<dbReference type="PANTHER" id="PTHR43598">
    <property type="entry name" value="TUNGSTEN-CONTAINING FORMYLMETHANOFURAN DEHYDROGENASE 2 SUBUNIT B"/>
    <property type="match status" value="1"/>
</dbReference>
<dbReference type="Proteomes" id="UP000281340">
    <property type="component" value="Unassembled WGS sequence"/>
</dbReference>
<keyword evidence="4" id="KW-0411">Iron-sulfur</keyword>
<keyword evidence="4" id="KW-0479">Metal-binding</keyword>
<evidence type="ECO:0000313" key="7">
    <source>
        <dbReference type="EMBL" id="RLY49695.1"/>
    </source>
</evidence>
<accession>A0A3L9HI83</accession>